<dbReference type="GO" id="GO:0016020">
    <property type="term" value="C:membrane"/>
    <property type="evidence" value="ECO:0007669"/>
    <property type="project" value="TreeGrafter"/>
</dbReference>
<keyword evidence="2" id="KW-0560">Oxidoreductase</keyword>
<dbReference type="PRINTS" id="PR00080">
    <property type="entry name" value="SDRFAMILY"/>
</dbReference>
<dbReference type="PANTHER" id="PTHR44196">
    <property type="entry name" value="DEHYDROGENASE/REDUCTASE SDR FAMILY MEMBER 7B"/>
    <property type="match status" value="1"/>
</dbReference>
<dbReference type="PROSITE" id="PS00061">
    <property type="entry name" value="ADH_SHORT"/>
    <property type="match status" value="1"/>
</dbReference>
<evidence type="ECO:0000313" key="4">
    <source>
        <dbReference type="EMBL" id="PCS07634.1"/>
    </source>
</evidence>
<sequence length="244" mass="27312">MMKNMVITGATGDIAREIINQVTGYNLILLSRHTESLQGVSDYLYQVDLSDETSIMQTCQEISQKFGTIDVLINNAGYGMFNDFLSEGNKDIRQVFEVNVFAMMTVTKAFLPDMIAKKSGKIINIASIASYMATAKTTSYAASKFAVRGFSNALRQELYTANVGVLVVNTGPVLTKFHADNPDYLSRVGKHAVTAEYVAKKIVNNLETQKMELNIPWQFNISRLFATVFPELTEKITRRFFNLK</sequence>
<dbReference type="InterPro" id="IPR002347">
    <property type="entry name" value="SDR_fam"/>
</dbReference>
<accession>A0A2A5S2D5</accession>
<dbReference type="STRING" id="1348632.GCA_001591745_00350"/>
<dbReference type="Pfam" id="PF00106">
    <property type="entry name" value="adh_short"/>
    <property type="match status" value="1"/>
</dbReference>
<dbReference type="GO" id="GO:0016491">
    <property type="term" value="F:oxidoreductase activity"/>
    <property type="evidence" value="ECO:0007669"/>
    <property type="project" value="UniProtKB-KW"/>
</dbReference>
<organism evidence="4 5">
    <name type="scientific">Pseudolactococcus plantarum</name>
    <dbReference type="NCBI Taxonomy" id="1365"/>
    <lineage>
        <taxon>Bacteria</taxon>
        <taxon>Bacillati</taxon>
        <taxon>Bacillota</taxon>
        <taxon>Bacilli</taxon>
        <taxon>Lactobacillales</taxon>
        <taxon>Streptococcaceae</taxon>
        <taxon>Pseudolactococcus</taxon>
    </lineage>
</organism>
<protein>
    <submittedName>
        <fullName evidence="4">Oxidoreductase</fullName>
    </submittedName>
</protein>
<evidence type="ECO:0000256" key="3">
    <source>
        <dbReference type="RuleBase" id="RU000363"/>
    </source>
</evidence>
<comment type="similarity">
    <text evidence="1 3">Belongs to the short-chain dehydrogenases/reductases (SDR) family.</text>
</comment>
<dbReference type="SUPFAM" id="SSF51735">
    <property type="entry name" value="NAD(P)-binding Rossmann-fold domains"/>
    <property type="match status" value="1"/>
</dbReference>
<dbReference type="PANTHER" id="PTHR44196:SF1">
    <property type="entry name" value="DEHYDROGENASE_REDUCTASE SDR FAMILY MEMBER 7B"/>
    <property type="match status" value="1"/>
</dbReference>
<dbReference type="InterPro" id="IPR036291">
    <property type="entry name" value="NAD(P)-bd_dom_sf"/>
</dbReference>
<reference evidence="4 5" key="1">
    <citation type="submission" date="2014-12" db="EMBL/GenBank/DDBJ databases">
        <title>Draft genome sequences of 10 type strains of Lactococcus.</title>
        <authorList>
            <person name="Sun Z."/>
            <person name="Zhong Z."/>
            <person name="Liu W."/>
            <person name="Zhang W."/>
            <person name="Zhang H."/>
        </authorList>
    </citation>
    <scope>NUCLEOTIDE SEQUENCE [LARGE SCALE GENOMIC DNA]</scope>
    <source>
        <strain evidence="4 5">DSM 20686</strain>
    </source>
</reference>
<dbReference type="Gene3D" id="3.40.50.720">
    <property type="entry name" value="NAD(P)-binding Rossmann-like Domain"/>
    <property type="match status" value="1"/>
</dbReference>
<gene>
    <name evidence="4" type="ORF">RU87_GL000853</name>
</gene>
<keyword evidence="5" id="KW-1185">Reference proteome</keyword>
<comment type="caution">
    <text evidence="4">The sequence shown here is derived from an EMBL/GenBank/DDBJ whole genome shotgun (WGS) entry which is preliminary data.</text>
</comment>
<dbReference type="AlphaFoldDB" id="A0A2A5S2D5"/>
<dbReference type="Proteomes" id="UP000242246">
    <property type="component" value="Unassembled WGS sequence"/>
</dbReference>
<dbReference type="PRINTS" id="PR00081">
    <property type="entry name" value="GDHRDH"/>
</dbReference>
<evidence type="ECO:0000256" key="1">
    <source>
        <dbReference type="ARBA" id="ARBA00006484"/>
    </source>
</evidence>
<evidence type="ECO:0000256" key="2">
    <source>
        <dbReference type="ARBA" id="ARBA00023002"/>
    </source>
</evidence>
<dbReference type="EMBL" id="JXJX01000003">
    <property type="protein sequence ID" value="PCS07634.1"/>
    <property type="molecule type" value="Genomic_DNA"/>
</dbReference>
<name>A0A2A5S2D5_9LACT</name>
<evidence type="ECO:0000313" key="5">
    <source>
        <dbReference type="Proteomes" id="UP000242246"/>
    </source>
</evidence>
<dbReference type="InterPro" id="IPR020904">
    <property type="entry name" value="Sc_DH/Rdtase_CS"/>
</dbReference>
<proteinExistence type="inferred from homology"/>